<dbReference type="PANTHER" id="PTHR46579">
    <property type="entry name" value="F5/8 TYPE C DOMAIN-CONTAINING PROTEIN-RELATED"/>
    <property type="match status" value="1"/>
</dbReference>
<comment type="caution">
    <text evidence="1">The sequence shown here is derived from an EMBL/GenBank/DDBJ whole genome shotgun (WGS) entry which is preliminary data.</text>
</comment>
<accession>A0A0L6V9Q0</accession>
<sequence length="831" mass="94445">MLKKIINTILEQPSNTRNIVRIPNDTRTCIKKAKLEVALTKTLCCRVCFLLYEEGRNSPILCEYRCFPNSDPCNEQLYVQKPVYKGYSDLAEFEHYPSPSTASPNVVGVPRCMYVYQTIETWLRWILSRSDTESEIVNWAAEIRSQHDLGYHSDIQHGQNYREIQWENSPNSLQLGLALFVDWFNPRGNKLSGKTESTGIIALSCINLSPTLRNKISHMCLVGITPGPYSPDPQTLNHLLNPLVKELHQLEQGLVIPTYQFPNGRNVEVKLVAVQGDTLATKKVAGFASHSATCFCSFCHARSSDLSSMSLSKTRTKCETLSAAKASRDAANASIQDKILRETGVQWSALNKLLYWDPAKHVALGVMHNWLEGILQSHFRYRWKFWAIPPYEAKKKRKTNQTTHATKRRNIDSNTEMCLYQESSGGDDTSVEEDILVDGGLDGGFFSQEDILHFCVSMSNIVLPPGLPHLPPNLGESKHGKLSAKQWHALFVYIIPLVIFEMYVDNVASMNIESNRYQVLLNTSQLVHCTNIVFAQYFKPADVKRFEKHYQNYSDKVGTLFRSVKFQPNHHFALHILEQMQAWSPLRGVAEFGGERLIGFLQKLRTNNKIDLMNQTMMNRGCQLQRLMDHQEYINVTQDPPVSAPTSSRARKQMRLANQAYERFFKFMSQRDGLYVHRNTWPIPRGRYGLSGLVRPVQTVVCNGMGVGSTKPRNCVVLEWRGKPRYGIVTSCYEYQNRGGGSGCCLVIKPITNLYPKRLNLPTTRFRFMLYLCSMVVGRVETDQEEMIDPSEVVSLAAYRLLENGTFSIPEHGIALIPYNNDATLSIHDDS</sequence>
<dbReference type="PANTHER" id="PTHR46579:SF1">
    <property type="entry name" value="F5_8 TYPE C DOMAIN-CONTAINING PROTEIN"/>
    <property type="match status" value="1"/>
</dbReference>
<dbReference type="Proteomes" id="UP000037035">
    <property type="component" value="Unassembled WGS sequence"/>
</dbReference>
<protein>
    <submittedName>
        <fullName evidence="1">Uncharacterized protein</fullName>
    </submittedName>
</protein>
<dbReference type="STRING" id="27349.A0A0L6V9Q0"/>
<name>A0A0L6V9Q0_9BASI</name>
<evidence type="ECO:0000313" key="1">
    <source>
        <dbReference type="EMBL" id="KNZ57478.1"/>
    </source>
</evidence>
<dbReference type="OrthoDB" id="2505776at2759"/>
<keyword evidence="2" id="KW-1185">Reference proteome</keyword>
<evidence type="ECO:0000313" key="2">
    <source>
        <dbReference type="Proteomes" id="UP000037035"/>
    </source>
</evidence>
<dbReference type="VEuPathDB" id="FungiDB:VP01_2149g3"/>
<proteinExistence type="predicted"/>
<dbReference type="EMBL" id="LAVV01007002">
    <property type="protein sequence ID" value="KNZ57478.1"/>
    <property type="molecule type" value="Genomic_DNA"/>
</dbReference>
<organism evidence="1 2">
    <name type="scientific">Puccinia sorghi</name>
    <dbReference type="NCBI Taxonomy" id="27349"/>
    <lineage>
        <taxon>Eukaryota</taxon>
        <taxon>Fungi</taxon>
        <taxon>Dikarya</taxon>
        <taxon>Basidiomycota</taxon>
        <taxon>Pucciniomycotina</taxon>
        <taxon>Pucciniomycetes</taxon>
        <taxon>Pucciniales</taxon>
        <taxon>Pucciniaceae</taxon>
        <taxon>Puccinia</taxon>
    </lineage>
</organism>
<dbReference type="AlphaFoldDB" id="A0A0L6V9Q0"/>
<reference evidence="1 2" key="1">
    <citation type="submission" date="2015-08" db="EMBL/GenBank/DDBJ databases">
        <title>Next Generation Sequencing and Analysis of the Genome of Puccinia sorghi L Schw, the Causal Agent of Maize Common Rust.</title>
        <authorList>
            <person name="Rochi L."/>
            <person name="Burguener G."/>
            <person name="Darino M."/>
            <person name="Turjanski A."/>
            <person name="Kreff E."/>
            <person name="Dieguez M.J."/>
            <person name="Sacco F."/>
        </authorList>
    </citation>
    <scope>NUCLEOTIDE SEQUENCE [LARGE SCALE GENOMIC DNA]</scope>
    <source>
        <strain evidence="1 2">RO10H11247</strain>
    </source>
</reference>
<gene>
    <name evidence="1" type="ORF">VP01_2149g3</name>
</gene>